<evidence type="ECO:0000313" key="8">
    <source>
        <dbReference type="Proteomes" id="UP000798808"/>
    </source>
</evidence>
<dbReference type="GO" id="GO:0016853">
    <property type="term" value="F:isomerase activity"/>
    <property type="evidence" value="ECO:0007669"/>
    <property type="project" value="UniProtKB-KW"/>
</dbReference>
<accession>A0ABW9RU48</accession>
<keyword evidence="2" id="KW-0862">Zinc</keyword>
<dbReference type="Pfam" id="PF20511">
    <property type="entry name" value="PMI_typeI_cat"/>
    <property type="match status" value="1"/>
</dbReference>
<dbReference type="SUPFAM" id="SSF51182">
    <property type="entry name" value="RmlC-like cupins"/>
    <property type="match status" value="1"/>
</dbReference>
<evidence type="ECO:0000256" key="1">
    <source>
        <dbReference type="ARBA" id="ARBA00022723"/>
    </source>
</evidence>
<dbReference type="InterPro" id="IPR046457">
    <property type="entry name" value="PMI_typeI_cat"/>
</dbReference>
<evidence type="ECO:0000259" key="6">
    <source>
        <dbReference type="Pfam" id="PF21621"/>
    </source>
</evidence>
<proteinExistence type="predicted"/>
<protein>
    <recommendedName>
        <fullName evidence="3">Phosphohexomutase</fullName>
    </recommendedName>
    <alternativeName>
        <fullName evidence="4">Phosphomannose isomerase</fullName>
    </alternativeName>
</protein>
<keyword evidence="8" id="KW-1185">Reference proteome</keyword>
<dbReference type="Gene3D" id="2.60.120.10">
    <property type="entry name" value="Jelly Rolls"/>
    <property type="match status" value="2"/>
</dbReference>
<evidence type="ECO:0000313" key="7">
    <source>
        <dbReference type="EMBL" id="MTI27707.1"/>
    </source>
</evidence>
<dbReference type="InterPro" id="IPR051804">
    <property type="entry name" value="Carb_Metab_Reg_Kinase/Isom"/>
</dbReference>
<dbReference type="Pfam" id="PF21621">
    <property type="entry name" value="MPI_cupin_dom"/>
    <property type="match status" value="1"/>
</dbReference>
<dbReference type="EMBL" id="SMLW01000639">
    <property type="protein sequence ID" value="MTI27707.1"/>
    <property type="molecule type" value="Genomic_DNA"/>
</dbReference>
<organism evidence="7 8">
    <name type="scientific">Fulvivirga kasyanovii</name>
    <dbReference type="NCBI Taxonomy" id="396812"/>
    <lineage>
        <taxon>Bacteria</taxon>
        <taxon>Pseudomonadati</taxon>
        <taxon>Bacteroidota</taxon>
        <taxon>Cytophagia</taxon>
        <taxon>Cytophagales</taxon>
        <taxon>Fulvivirgaceae</taxon>
        <taxon>Fulvivirga</taxon>
    </lineage>
</organism>
<dbReference type="InterPro" id="IPR049071">
    <property type="entry name" value="MPI_cupin_dom"/>
</dbReference>
<name>A0ABW9RU48_9BACT</name>
<feature type="domain" description="Mannose-6-phosphate isomerase cupin" evidence="6">
    <location>
        <begin position="234"/>
        <end position="312"/>
    </location>
</feature>
<evidence type="ECO:0000256" key="4">
    <source>
        <dbReference type="ARBA" id="ARBA00030762"/>
    </source>
</evidence>
<dbReference type="InterPro" id="IPR014628">
    <property type="entry name" value="Man6P_isomerase_Firm_short"/>
</dbReference>
<dbReference type="Proteomes" id="UP000798808">
    <property type="component" value="Unassembled WGS sequence"/>
</dbReference>
<dbReference type="InterPro" id="IPR011051">
    <property type="entry name" value="RmlC_Cupin_sf"/>
</dbReference>
<dbReference type="CDD" id="cd07010">
    <property type="entry name" value="cupin_PMI_type_I_N_bac"/>
    <property type="match status" value="1"/>
</dbReference>
<feature type="domain" description="Phosphomannose isomerase type I catalytic" evidence="5">
    <location>
        <begin position="2"/>
        <end position="104"/>
    </location>
</feature>
<dbReference type="PIRSF" id="PIRSF036894">
    <property type="entry name" value="PMI_Firm_short"/>
    <property type="match status" value="1"/>
</dbReference>
<dbReference type="RefSeq" id="WP_155174704.1">
    <property type="nucleotide sequence ID" value="NZ_SMLW01000639.1"/>
</dbReference>
<evidence type="ECO:0000256" key="2">
    <source>
        <dbReference type="ARBA" id="ARBA00022833"/>
    </source>
</evidence>
<comment type="caution">
    <text evidence="7">The sequence shown here is derived from an EMBL/GenBank/DDBJ whole genome shotgun (WGS) entry which is preliminary data.</text>
</comment>
<dbReference type="PANTHER" id="PTHR42742:SF3">
    <property type="entry name" value="FRUCTOKINASE"/>
    <property type="match status" value="1"/>
</dbReference>
<feature type="non-terminal residue" evidence="7">
    <location>
        <position position="1"/>
    </location>
</feature>
<keyword evidence="7" id="KW-0413">Isomerase</keyword>
<dbReference type="InterPro" id="IPR014710">
    <property type="entry name" value="RmlC-like_jellyroll"/>
</dbReference>
<sequence length="314" mass="35660">FKEKIWGGDKIKTILNKDFSPLENCGETWELSAVKGNVSEIANGEFEGMPLDELLRKFPNEIMGSKVVSEFGDEFPLLIKFIDAQQDLSVQVHPNDVLAKARHNGMGKTEMWYIMQADDGASLIAGFNQPLNKEQYSDHFSKGTLNDILNRVEVDKGDVFYIPAGRIHTIGKGILLAEIQQTSDLTYRIYDFDRVDAQGNKRELHVEEALDALDYTFHENYKTPYKLHQNDRSELVKSPYFTTNKFNLAQQKTLDYSDVDSFVIYIFTEGKGIIGYDGGEQQVQQGDVFLIPATLKEIEIRPEGNLELLEVYIG</sequence>
<gene>
    <name evidence="7" type="ORF">E1163_22305</name>
</gene>
<dbReference type="PANTHER" id="PTHR42742">
    <property type="entry name" value="TRANSCRIPTIONAL REPRESSOR MPRA"/>
    <property type="match status" value="1"/>
</dbReference>
<reference evidence="7 8" key="1">
    <citation type="submission" date="2019-02" db="EMBL/GenBank/DDBJ databases">
        <authorList>
            <person name="Goldberg S.R."/>
            <person name="Haltli B.A."/>
            <person name="Correa H."/>
            <person name="Russell K.G."/>
        </authorList>
    </citation>
    <scope>NUCLEOTIDE SEQUENCE [LARGE SCALE GENOMIC DNA]</scope>
    <source>
        <strain evidence="7 8">JCM 16186</strain>
    </source>
</reference>
<keyword evidence="1" id="KW-0479">Metal-binding</keyword>
<evidence type="ECO:0000259" key="5">
    <source>
        <dbReference type="Pfam" id="PF20511"/>
    </source>
</evidence>
<evidence type="ECO:0000256" key="3">
    <source>
        <dbReference type="ARBA" id="ARBA00029741"/>
    </source>
</evidence>